<reference evidence="1 2" key="1">
    <citation type="submission" date="2016-10" db="EMBL/GenBank/DDBJ databases">
        <authorList>
            <person name="de Groot N.N."/>
        </authorList>
    </citation>
    <scope>NUCLEOTIDE SEQUENCE [LARGE SCALE GENOMIC DNA]</scope>
    <source>
        <strain evidence="1 2">DSM 20678</strain>
    </source>
</reference>
<sequence length="97" mass="10944">MLTKTKKINLSFVLVLAAIIMLILFTSVVSANEIERQALIRFKTDLPLNADLIVNEVISEQFSSLGSFSNVSEPKVIETDYGYAVQYESVNEKMKKR</sequence>
<evidence type="ECO:0000313" key="1">
    <source>
        <dbReference type="EMBL" id="SFQ47282.1"/>
    </source>
</evidence>
<protein>
    <submittedName>
        <fullName evidence="1">Uncharacterized protein</fullName>
    </submittedName>
</protein>
<accession>A0A1I5YSZ4</accession>
<proteinExistence type="predicted"/>
<dbReference type="AlphaFoldDB" id="A0A1I5YSZ4"/>
<dbReference type="EMBL" id="FOXR01000063">
    <property type="protein sequence ID" value="SFQ47282.1"/>
    <property type="molecule type" value="Genomic_DNA"/>
</dbReference>
<evidence type="ECO:0000313" key="2">
    <source>
        <dbReference type="Proteomes" id="UP000198577"/>
    </source>
</evidence>
<organism evidence="1 2">
    <name type="scientific">Caldicoprobacter faecalis</name>
    <dbReference type="NCBI Taxonomy" id="937334"/>
    <lineage>
        <taxon>Bacteria</taxon>
        <taxon>Bacillati</taxon>
        <taxon>Bacillota</taxon>
        <taxon>Clostridia</taxon>
        <taxon>Caldicoprobacterales</taxon>
        <taxon>Caldicoprobacteraceae</taxon>
        <taxon>Caldicoprobacter</taxon>
    </lineage>
</organism>
<name>A0A1I5YSZ4_9FIRM</name>
<dbReference type="Proteomes" id="UP000198577">
    <property type="component" value="Unassembled WGS sequence"/>
</dbReference>
<gene>
    <name evidence="1" type="ORF">SAMN05444406_1634</name>
</gene>
<keyword evidence="2" id="KW-1185">Reference proteome</keyword>